<evidence type="ECO:0000313" key="2">
    <source>
        <dbReference type="Proteomes" id="UP001597380"/>
    </source>
</evidence>
<protein>
    <recommendedName>
        <fullName evidence="3">Lipoprotein</fullName>
    </recommendedName>
</protein>
<proteinExistence type="predicted"/>
<accession>A0ABW4XMG4</accession>
<sequence>MTPKLLPLLLVGVSLLSGCLPTPEGYEDPYSLSQGIKESGMTDTRMNEEFSLAKWRPKKILVLPVNSSVMSNSLGGLSLHSDQSAAMNFRELKLLTEQALVKRGYVIAEDMGNNPVSLFDIGCPLGEDYASIRTKLFMPNKIDIEEADSFEAALNRFSPECISRSDVDAIFIVKYAKWYVDDEAKNADFAVNLATALIAGAIGANTTSTVNHREGEYFESAMFSMDGNLLWSRVTFNEFHFDGGVIDWSLEQLPNFNETAPEMRTRIIKQMMGCDRPGTVCY</sequence>
<comment type="caution">
    <text evidence="1">The sequence shown here is derived from an EMBL/GenBank/DDBJ whole genome shotgun (WGS) entry which is preliminary data.</text>
</comment>
<dbReference type="EMBL" id="JBHUHT010000013">
    <property type="protein sequence ID" value="MFD2096787.1"/>
    <property type="molecule type" value="Genomic_DNA"/>
</dbReference>
<dbReference type="Proteomes" id="UP001597380">
    <property type="component" value="Unassembled WGS sequence"/>
</dbReference>
<reference evidence="2" key="1">
    <citation type="journal article" date="2019" name="Int. J. Syst. Evol. Microbiol.">
        <title>The Global Catalogue of Microorganisms (GCM) 10K type strain sequencing project: providing services to taxonomists for standard genome sequencing and annotation.</title>
        <authorList>
            <consortium name="The Broad Institute Genomics Platform"/>
            <consortium name="The Broad Institute Genome Sequencing Center for Infectious Disease"/>
            <person name="Wu L."/>
            <person name="Ma J."/>
        </authorList>
    </citation>
    <scope>NUCLEOTIDE SEQUENCE [LARGE SCALE GENOMIC DNA]</scope>
    <source>
        <strain evidence="2">CGMCC 1.10992</strain>
    </source>
</reference>
<dbReference type="RefSeq" id="WP_345339489.1">
    <property type="nucleotide sequence ID" value="NZ_BAABLI010000009.1"/>
</dbReference>
<keyword evidence="2" id="KW-1185">Reference proteome</keyword>
<name>A0ABW4XMG4_9GAMM</name>
<organism evidence="1 2">
    <name type="scientific">Corallincola platygyrae</name>
    <dbReference type="NCBI Taxonomy" id="1193278"/>
    <lineage>
        <taxon>Bacteria</taxon>
        <taxon>Pseudomonadati</taxon>
        <taxon>Pseudomonadota</taxon>
        <taxon>Gammaproteobacteria</taxon>
        <taxon>Alteromonadales</taxon>
        <taxon>Psychromonadaceae</taxon>
        <taxon>Corallincola</taxon>
    </lineage>
</organism>
<dbReference type="PROSITE" id="PS51257">
    <property type="entry name" value="PROKAR_LIPOPROTEIN"/>
    <property type="match status" value="1"/>
</dbReference>
<evidence type="ECO:0000313" key="1">
    <source>
        <dbReference type="EMBL" id="MFD2096787.1"/>
    </source>
</evidence>
<evidence type="ECO:0008006" key="3">
    <source>
        <dbReference type="Google" id="ProtNLM"/>
    </source>
</evidence>
<gene>
    <name evidence="1" type="ORF">ACFSJ3_12390</name>
</gene>